<name>A0A2S4L6R5_9HYPO</name>
<evidence type="ECO:0000313" key="2">
    <source>
        <dbReference type="EMBL" id="POR38144.1"/>
    </source>
</evidence>
<keyword evidence="3" id="KW-1185">Reference proteome</keyword>
<sequence length="219" mass="23896">MSNPHNRPHGQPSSPPPPPQQQQPDDQEPIPHLQSLAPSIFVPVADDLAATPFVAPASRIARLNAILAALDTHAVHVRSNMLALVRRECVRIVRAAAAAEEAALSTNGNNNNNNSSSSSNRANERHHPPQKLRPDGDLTTMIANMQAPHDPARDYNNADIPLPDFSRVQPASFREEATKDLMSSVSRALSELRSFDAYIVGNKGVYEQALKREIESEAQ</sequence>
<accession>A0A2S4L6R5</accession>
<evidence type="ECO:0000313" key="3">
    <source>
        <dbReference type="Proteomes" id="UP000237481"/>
    </source>
</evidence>
<feature type="region of interest" description="Disordered" evidence="1">
    <location>
        <begin position="104"/>
        <end position="136"/>
    </location>
</feature>
<comment type="caution">
    <text evidence="2">The sequence shown here is derived from an EMBL/GenBank/DDBJ whole genome shotgun (WGS) entry which is preliminary data.</text>
</comment>
<evidence type="ECO:0000256" key="1">
    <source>
        <dbReference type="SAM" id="MobiDB-lite"/>
    </source>
</evidence>
<feature type="compositionally biased region" description="Basic and acidic residues" evidence="1">
    <location>
        <begin position="122"/>
        <end position="136"/>
    </location>
</feature>
<proteinExistence type="predicted"/>
<organism evidence="2 3">
    <name type="scientific">Tolypocladium paradoxum</name>
    <dbReference type="NCBI Taxonomy" id="94208"/>
    <lineage>
        <taxon>Eukaryota</taxon>
        <taxon>Fungi</taxon>
        <taxon>Dikarya</taxon>
        <taxon>Ascomycota</taxon>
        <taxon>Pezizomycotina</taxon>
        <taxon>Sordariomycetes</taxon>
        <taxon>Hypocreomycetidae</taxon>
        <taxon>Hypocreales</taxon>
        <taxon>Ophiocordycipitaceae</taxon>
        <taxon>Tolypocladium</taxon>
    </lineage>
</organism>
<gene>
    <name evidence="2" type="ORF">TPAR_01668</name>
</gene>
<dbReference type="OrthoDB" id="4927045at2759"/>
<dbReference type="STRING" id="94208.A0A2S4L6R5"/>
<dbReference type="AlphaFoldDB" id="A0A2S4L6R5"/>
<feature type="region of interest" description="Disordered" evidence="1">
    <location>
        <begin position="1"/>
        <end position="31"/>
    </location>
</feature>
<reference evidence="2 3" key="1">
    <citation type="submission" date="2018-01" db="EMBL/GenBank/DDBJ databases">
        <title>Harnessing the power of phylogenomics to disentangle the directionality and signatures of interkingdom host jumping in the parasitic fungal genus Tolypocladium.</title>
        <authorList>
            <person name="Quandt C.A."/>
            <person name="Patterson W."/>
            <person name="Spatafora J.W."/>
        </authorList>
    </citation>
    <scope>NUCLEOTIDE SEQUENCE [LARGE SCALE GENOMIC DNA]</scope>
    <source>
        <strain evidence="2 3">NRBC 100945</strain>
    </source>
</reference>
<feature type="compositionally biased region" description="Low complexity" evidence="1">
    <location>
        <begin position="104"/>
        <end position="120"/>
    </location>
</feature>
<protein>
    <submittedName>
        <fullName evidence="2">Uncharacterized protein</fullName>
    </submittedName>
</protein>
<dbReference type="EMBL" id="PKSG01000166">
    <property type="protein sequence ID" value="POR38144.1"/>
    <property type="molecule type" value="Genomic_DNA"/>
</dbReference>
<dbReference type="Proteomes" id="UP000237481">
    <property type="component" value="Unassembled WGS sequence"/>
</dbReference>